<dbReference type="PROSITE" id="PS51257">
    <property type="entry name" value="PROKAR_LIPOPROTEIN"/>
    <property type="match status" value="1"/>
</dbReference>
<organism evidence="1 2">
    <name type="scientific">Faecalicoccus pleomorphus</name>
    <dbReference type="NCBI Taxonomy" id="1323"/>
    <lineage>
        <taxon>Bacteria</taxon>
        <taxon>Bacillati</taxon>
        <taxon>Bacillota</taxon>
        <taxon>Erysipelotrichia</taxon>
        <taxon>Erysipelotrichales</taxon>
        <taxon>Erysipelotrichaceae</taxon>
        <taxon>Faecalicoccus</taxon>
    </lineage>
</organism>
<dbReference type="Proteomes" id="UP000255523">
    <property type="component" value="Unassembled WGS sequence"/>
</dbReference>
<dbReference type="GeneID" id="77462041"/>
<evidence type="ECO:0000313" key="2">
    <source>
        <dbReference type="Proteomes" id="UP000255523"/>
    </source>
</evidence>
<reference evidence="1 2" key="1">
    <citation type="submission" date="2018-06" db="EMBL/GenBank/DDBJ databases">
        <authorList>
            <consortium name="Pathogen Informatics"/>
            <person name="Doyle S."/>
        </authorList>
    </citation>
    <scope>NUCLEOTIDE SEQUENCE [LARGE SCALE GENOMIC DNA]</scope>
    <source>
        <strain evidence="1 2">NCTC11087</strain>
    </source>
</reference>
<proteinExistence type="predicted"/>
<dbReference type="EMBL" id="UHFX01000003">
    <property type="protein sequence ID" value="SUO04173.1"/>
    <property type="molecule type" value="Genomic_DNA"/>
</dbReference>
<keyword evidence="2" id="KW-1185">Reference proteome</keyword>
<dbReference type="AlphaFoldDB" id="A0A380LLM9"/>
<accession>A0A380LLM9</accession>
<sequence length="121" mass="13449">MKGKQIIIRGSILLSLAAVIFGLFISACSHADILPVRSNIVYQKGEIVNLKAENFLDSSVSSEVLKKAILYSPLLDREKYTLDENCNVVSKGKDYLECGTYQVSIAYKDEIKTVQFKVVEA</sequence>
<gene>
    <name evidence="1" type="ORF">NCTC11087_01074</name>
</gene>
<evidence type="ECO:0008006" key="3">
    <source>
        <dbReference type="Google" id="ProtNLM"/>
    </source>
</evidence>
<protein>
    <recommendedName>
        <fullName evidence="3">Lipoprotein</fullName>
    </recommendedName>
</protein>
<name>A0A380LLM9_9FIRM</name>
<dbReference type="RefSeq" id="WP_022790561.1">
    <property type="nucleotide sequence ID" value="NZ_CALEXM010000014.1"/>
</dbReference>
<evidence type="ECO:0000313" key="1">
    <source>
        <dbReference type="EMBL" id="SUO04173.1"/>
    </source>
</evidence>